<feature type="compositionally biased region" description="Basic and acidic residues" evidence="8">
    <location>
        <begin position="470"/>
        <end position="479"/>
    </location>
</feature>
<dbReference type="GO" id="GO:0003735">
    <property type="term" value="F:structural constituent of ribosome"/>
    <property type="evidence" value="ECO:0007669"/>
    <property type="project" value="InterPro"/>
</dbReference>
<keyword evidence="3" id="KW-0689">Ribosomal protein</keyword>
<evidence type="ECO:0000256" key="8">
    <source>
        <dbReference type="SAM" id="MobiDB-lite"/>
    </source>
</evidence>
<feature type="region of interest" description="Disordered" evidence="8">
    <location>
        <begin position="460"/>
        <end position="479"/>
    </location>
</feature>
<keyword evidence="4" id="KW-0496">Mitochondrion</keyword>
<proteinExistence type="inferred from homology"/>
<evidence type="ECO:0000256" key="1">
    <source>
        <dbReference type="ARBA" id="ARBA00004173"/>
    </source>
</evidence>
<evidence type="ECO:0000256" key="2">
    <source>
        <dbReference type="ARBA" id="ARBA00009254"/>
    </source>
</evidence>
<organism evidence="9 10">
    <name type="scientific">Austropuccinia psidii MF-1</name>
    <dbReference type="NCBI Taxonomy" id="1389203"/>
    <lineage>
        <taxon>Eukaryota</taxon>
        <taxon>Fungi</taxon>
        <taxon>Dikarya</taxon>
        <taxon>Basidiomycota</taxon>
        <taxon>Pucciniomycotina</taxon>
        <taxon>Pucciniomycetes</taxon>
        <taxon>Pucciniales</taxon>
        <taxon>Sphaerophragmiaceae</taxon>
        <taxon>Austropuccinia</taxon>
    </lineage>
</organism>
<evidence type="ECO:0000256" key="7">
    <source>
        <dbReference type="ARBA" id="ARBA00035399"/>
    </source>
</evidence>
<comment type="caution">
    <text evidence="9">The sequence shown here is derived from an EMBL/GenBank/DDBJ whole genome shotgun (WGS) entry which is preliminary data.</text>
</comment>
<feature type="compositionally biased region" description="Low complexity" evidence="8">
    <location>
        <begin position="45"/>
        <end position="54"/>
    </location>
</feature>
<protein>
    <recommendedName>
        <fullName evidence="6">Large ribosomal subunit protein uL29m</fullName>
    </recommendedName>
    <alternativeName>
        <fullName evidence="7">54S ribosomal protein L4, mitochondrial</fullName>
    </alternativeName>
</protein>
<evidence type="ECO:0000256" key="5">
    <source>
        <dbReference type="ARBA" id="ARBA00023274"/>
    </source>
</evidence>
<name>A0A9Q3GQ98_9BASI</name>
<dbReference type="Pfam" id="PF06984">
    <property type="entry name" value="MRP-L47"/>
    <property type="match status" value="1"/>
</dbReference>
<feature type="region of interest" description="Disordered" evidence="8">
    <location>
        <begin position="45"/>
        <end position="92"/>
    </location>
</feature>
<dbReference type="GO" id="GO:0032543">
    <property type="term" value="P:mitochondrial translation"/>
    <property type="evidence" value="ECO:0007669"/>
    <property type="project" value="TreeGrafter"/>
</dbReference>
<evidence type="ECO:0000256" key="3">
    <source>
        <dbReference type="ARBA" id="ARBA00022980"/>
    </source>
</evidence>
<dbReference type="OrthoDB" id="270763at2759"/>
<dbReference type="Proteomes" id="UP000765509">
    <property type="component" value="Unassembled WGS sequence"/>
</dbReference>
<sequence length="479" mass="56176">MTTARNRLGFYARSFELTRRIGSRCKTSPVPSYLLPSIFALQPKSSSFHTSSPSMARRSNERRRPKPPIHPSVPSYRLSPAEPSNLASSRRRLMGIKNRKNLDEFAWKKDSSQNVLRRRDGITGKYEHSKVDWIGDPRRKFLQSKQEEKMIKEDEAYVKKRTKDFTQATQEQSGLSNTNIPKQIWRLPAREWNLGASSLAHEYGREKTHIYTHEQRKAVSLLRERAFEHERKRLEILSGSIDTSSDLTQDQDFWDYEKNFRSPLYDFFRGAKTMEDNDVADPTYCHWSVPQLRKKSFHDLQTLWYVLLKERNLLLVQRTEARRFFGKVVDPANPGEPLLTIRKQLQMVQFSMRNIKVTLSERRRAIESRSRFLEKFQTKRGRSPQLQQWLLALEIEKHNMLKKTDQALSSTQIEEFFQSSTGRQHLEQVLKSRGLKKQELKDNMKLFDEHIKSSKLVPSTVTMPSIVHEPTQDKPDNNA</sequence>
<evidence type="ECO:0000313" key="10">
    <source>
        <dbReference type="Proteomes" id="UP000765509"/>
    </source>
</evidence>
<keyword evidence="5" id="KW-0687">Ribonucleoprotein</keyword>
<dbReference type="PANTHER" id="PTHR21183:SF18">
    <property type="entry name" value="LARGE RIBOSOMAL SUBUNIT PROTEIN UL29M"/>
    <property type="match status" value="1"/>
</dbReference>
<dbReference type="GO" id="GO:0005762">
    <property type="term" value="C:mitochondrial large ribosomal subunit"/>
    <property type="evidence" value="ECO:0007669"/>
    <property type="project" value="TreeGrafter"/>
</dbReference>
<dbReference type="AlphaFoldDB" id="A0A9Q3GQ98"/>
<accession>A0A9Q3GQ98</accession>
<dbReference type="EMBL" id="AVOT02004331">
    <property type="protein sequence ID" value="MBW0476063.1"/>
    <property type="molecule type" value="Genomic_DNA"/>
</dbReference>
<evidence type="ECO:0000313" key="9">
    <source>
        <dbReference type="EMBL" id="MBW0476063.1"/>
    </source>
</evidence>
<dbReference type="InterPro" id="IPR010729">
    <property type="entry name" value="Ribosomal_uL29_mit"/>
</dbReference>
<comment type="subcellular location">
    <subcellularLocation>
        <location evidence="1">Mitochondrion</location>
    </subcellularLocation>
</comment>
<reference evidence="9" key="1">
    <citation type="submission" date="2021-03" db="EMBL/GenBank/DDBJ databases">
        <title>Draft genome sequence of rust myrtle Austropuccinia psidii MF-1, a brazilian biotype.</title>
        <authorList>
            <person name="Quecine M.C."/>
            <person name="Pachon D.M.R."/>
            <person name="Bonatelli M.L."/>
            <person name="Correr F.H."/>
            <person name="Franceschini L.M."/>
            <person name="Leite T.F."/>
            <person name="Margarido G.R.A."/>
            <person name="Almeida C.A."/>
            <person name="Ferrarezi J.A."/>
            <person name="Labate C.A."/>
        </authorList>
    </citation>
    <scope>NUCLEOTIDE SEQUENCE</scope>
    <source>
        <strain evidence="9">MF-1</strain>
    </source>
</reference>
<comment type="similarity">
    <text evidence="2">Belongs to the universal ribosomal protein uL29 family.</text>
</comment>
<dbReference type="InterPro" id="IPR038340">
    <property type="entry name" value="MRP-L47_sf"/>
</dbReference>
<keyword evidence="10" id="KW-1185">Reference proteome</keyword>
<dbReference type="Gene3D" id="6.10.330.20">
    <property type="match status" value="1"/>
</dbReference>
<evidence type="ECO:0000256" key="6">
    <source>
        <dbReference type="ARBA" id="ARBA00035289"/>
    </source>
</evidence>
<gene>
    <name evidence="9" type="ORF">O181_015778</name>
</gene>
<evidence type="ECO:0000256" key="4">
    <source>
        <dbReference type="ARBA" id="ARBA00023128"/>
    </source>
</evidence>
<dbReference type="PANTHER" id="PTHR21183">
    <property type="entry name" value="RIBOSOMAL PROTEIN L47, MITOCHONDRIAL-RELATED"/>
    <property type="match status" value="1"/>
</dbReference>